<dbReference type="AlphaFoldDB" id="A0AAW1S275"/>
<feature type="compositionally biased region" description="Basic residues" evidence="1">
    <location>
        <begin position="383"/>
        <end position="395"/>
    </location>
</feature>
<name>A0AAW1S275_9CHLO</name>
<feature type="region of interest" description="Disordered" evidence="1">
    <location>
        <begin position="340"/>
        <end position="420"/>
    </location>
</feature>
<dbReference type="Proteomes" id="UP001438707">
    <property type="component" value="Unassembled WGS sequence"/>
</dbReference>
<sequence>MPAASFPEAGLSQPPRNPLAGFSSNKLLSRPALPLAGTLPGASRQRLQQIAEAQQQHASSRLAFSHQHHRPAPSRQLNFADPIVQSHSQPEPASFEQSQQQLILSQPSEMQFTTHQVAGLPADMMPRPKSGARPPGSCSKQMAYGNCHEALGNVQDQAQRRSGAIIKALVQEMYSALASEGDKQAGMILDQVKILAPQLHDLANGLKTQQQQMDATSSKLDSLSASLEMVTSMLTNLPEATALATMKLQTKNDTQHKACLRPNEGSPQVQTRTAEGCRECAERADPQHQPARSRQQVIHIPPLPQGPAGHGHMTDMKMDQPCLKTSHVNANAKHHVQPIVQQKASGRRPAGQHAAKEHPCRSDAVSHATRERVSSQVQQPKLTSKRPGHIPRKGPFKLDNSQSAARQPDVPLRLEPSALTHENRKMTARSLAAQSHEPGSEIMPALFGMFESTRMQQPGFSREAMFQIDDDEIQKEVQQKLMRHRRKRMRRMQDQQG</sequence>
<accession>A0AAW1S275</accession>
<feature type="compositionally biased region" description="Low complexity" evidence="1">
    <location>
        <begin position="45"/>
        <end position="58"/>
    </location>
</feature>
<evidence type="ECO:0000313" key="2">
    <source>
        <dbReference type="EMBL" id="KAK9839947.1"/>
    </source>
</evidence>
<evidence type="ECO:0000256" key="1">
    <source>
        <dbReference type="SAM" id="MobiDB-lite"/>
    </source>
</evidence>
<dbReference type="EMBL" id="JALJOS010000004">
    <property type="protein sequence ID" value="KAK9839947.1"/>
    <property type="molecule type" value="Genomic_DNA"/>
</dbReference>
<feature type="region of interest" description="Disordered" evidence="1">
    <location>
        <begin position="1"/>
        <end position="74"/>
    </location>
</feature>
<evidence type="ECO:0008006" key="4">
    <source>
        <dbReference type="Google" id="ProtNLM"/>
    </source>
</evidence>
<evidence type="ECO:0000313" key="3">
    <source>
        <dbReference type="Proteomes" id="UP001438707"/>
    </source>
</evidence>
<comment type="caution">
    <text evidence="2">The sequence shown here is derived from an EMBL/GenBank/DDBJ whole genome shotgun (WGS) entry which is preliminary data.</text>
</comment>
<organism evidence="2 3">
    <name type="scientific">Apatococcus lobatus</name>
    <dbReference type="NCBI Taxonomy" id="904363"/>
    <lineage>
        <taxon>Eukaryota</taxon>
        <taxon>Viridiplantae</taxon>
        <taxon>Chlorophyta</taxon>
        <taxon>core chlorophytes</taxon>
        <taxon>Trebouxiophyceae</taxon>
        <taxon>Chlorellales</taxon>
        <taxon>Chlorellaceae</taxon>
        <taxon>Apatococcus</taxon>
    </lineage>
</organism>
<protein>
    <recommendedName>
        <fullName evidence="4">Protein PAIR1</fullName>
    </recommendedName>
</protein>
<keyword evidence="3" id="KW-1185">Reference proteome</keyword>
<reference evidence="2 3" key="1">
    <citation type="journal article" date="2024" name="Nat. Commun.">
        <title>Phylogenomics reveals the evolutionary origins of lichenization in chlorophyte algae.</title>
        <authorList>
            <person name="Puginier C."/>
            <person name="Libourel C."/>
            <person name="Otte J."/>
            <person name="Skaloud P."/>
            <person name="Haon M."/>
            <person name="Grisel S."/>
            <person name="Petersen M."/>
            <person name="Berrin J.G."/>
            <person name="Delaux P.M."/>
            <person name="Dal Grande F."/>
            <person name="Keller J."/>
        </authorList>
    </citation>
    <scope>NUCLEOTIDE SEQUENCE [LARGE SCALE GENOMIC DNA]</scope>
    <source>
        <strain evidence="2 3">SAG 2145</strain>
    </source>
</reference>
<proteinExistence type="predicted"/>
<gene>
    <name evidence="2" type="ORF">WJX74_000924</name>
</gene>